<gene>
    <name evidence="3" type="ORF">MBCUT_11010</name>
</gene>
<feature type="domain" description="DHH-CID" evidence="2">
    <location>
        <begin position="195"/>
        <end position="272"/>
    </location>
</feature>
<dbReference type="PATRIC" id="fig|47311.3.peg.1213"/>
<dbReference type="Pfam" id="PF21763">
    <property type="entry name" value="DHH_CID"/>
    <property type="match status" value="1"/>
</dbReference>
<organism evidence="3 4">
    <name type="scientific">Methanobrevibacter cuticularis</name>
    <dbReference type="NCBI Taxonomy" id="47311"/>
    <lineage>
        <taxon>Archaea</taxon>
        <taxon>Methanobacteriati</taxon>
        <taxon>Methanobacteriota</taxon>
        <taxon>Methanomada group</taxon>
        <taxon>Methanobacteria</taxon>
        <taxon>Methanobacteriales</taxon>
        <taxon>Methanobacteriaceae</taxon>
        <taxon>Methanobrevibacter</taxon>
    </lineage>
</organism>
<proteinExistence type="predicted"/>
<dbReference type="InterPro" id="IPR053584">
    <property type="entry name" value="RecJ_exonuclease"/>
</dbReference>
<dbReference type="PANTHER" id="PTHR30255:SF3">
    <property type="entry name" value="SINGLE-STRANDED-DNA-SPECIFIC EXONUCLEASE RECJ"/>
    <property type="match status" value="1"/>
</dbReference>
<dbReference type="InterPro" id="IPR048515">
    <property type="entry name" value="DHH_CID"/>
</dbReference>
<evidence type="ECO:0000313" key="4">
    <source>
        <dbReference type="Proteomes" id="UP000077275"/>
    </source>
</evidence>
<dbReference type="Gene3D" id="3.10.310.30">
    <property type="match status" value="1"/>
</dbReference>
<evidence type="ECO:0000259" key="1">
    <source>
        <dbReference type="Pfam" id="PF02272"/>
    </source>
</evidence>
<dbReference type="RefSeq" id="WP_067259693.1">
    <property type="nucleotide sequence ID" value="NZ_LWMW01000100.1"/>
</dbReference>
<dbReference type="SUPFAM" id="SSF64182">
    <property type="entry name" value="DHH phosphoesterases"/>
    <property type="match status" value="1"/>
</dbReference>
<dbReference type="OrthoDB" id="36101at2157"/>
<name>A0A166DY09_9EURY</name>
<evidence type="ECO:0000313" key="3">
    <source>
        <dbReference type="EMBL" id="KZX16072.1"/>
    </source>
</evidence>
<dbReference type="Proteomes" id="UP000077275">
    <property type="component" value="Unassembled WGS sequence"/>
</dbReference>
<dbReference type="EMBL" id="LWMW01000100">
    <property type="protein sequence ID" value="KZX16072.1"/>
    <property type="molecule type" value="Genomic_DNA"/>
</dbReference>
<reference evidence="3 4" key="1">
    <citation type="submission" date="2016-04" db="EMBL/GenBank/DDBJ databases">
        <title>Genome sequence of Methanobrevibacter cuticularis DSM 11139.</title>
        <authorList>
            <person name="Poehlein A."/>
            <person name="Seedorf H."/>
            <person name="Daniel R."/>
        </authorList>
    </citation>
    <scope>NUCLEOTIDE SEQUENCE [LARGE SCALE GENOMIC DNA]</scope>
    <source>
        <strain evidence="3 4">DSM 11139</strain>
    </source>
</reference>
<dbReference type="InterPro" id="IPR051673">
    <property type="entry name" value="SSDNA_exonuclease_RecJ"/>
</dbReference>
<dbReference type="Pfam" id="PF02272">
    <property type="entry name" value="DHHA1"/>
    <property type="match status" value="1"/>
</dbReference>
<feature type="domain" description="DHHA1" evidence="1">
    <location>
        <begin position="364"/>
        <end position="465"/>
    </location>
</feature>
<comment type="caution">
    <text evidence="3">The sequence shown here is derived from an EMBL/GenBank/DDBJ whole genome shotgun (WGS) entry which is preliminary data.</text>
</comment>
<accession>A0A166DY09</accession>
<dbReference type="STRING" id="47311.MBCUT_11010"/>
<dbReference type="PANTHER" id="PTHR30255">
    <property type="entry name" value="SINGLE-STRANDED-DNA-SPECIFIC EXONUCLEASE RECJ"/>
    <property type="match status" value="1"/>
</dbReference>
<protein>
    <submittedName>
        <fullName evidence="3">DHHA1 domain protein</fullName>
    </submittedName>
</protein>
<dbReference type="InterPro" id="IPR003156">
    <property type="entry name" value="DHHA1_dom"/>
</dbReference>
<dbReference type="GO" id="GO:0003676">
    <property type="term" value="F:nucleic acid binding"/>
    <property type="evidence" value="ECO:0007669"/>
    <property type="project" value="InterPro"/>
</dbReference>
<dbReference type="Gene3D" id="3.90.1640.30">
    <property type="match status" value="1"/>
</dbReference>
<sequence length="468" mass="52562">MDNLPLKMQKSYKKAKEMIEASEDIKIYSHNDCDGISAGAILSTILDRQEKEHEIEIVSLDKLENLEIENELTLFSDLGSGQNVDELAKDSSKIIILDHHPPLKNLDYSHNVAYDYLEINPHHHGIDGSHYVCGGGLSYFLAKEFGYHDLSWIGVLSAIGDMQNSMTGKLEGLNSIILNDSVKQGYVSSINDLSLYGRQTRPLFVALSYFSDVNLPITNNRTEAIALMKDLGIPRKIGDRSRTLSDLDGVEKGKLFSELVRMLSKEVPERYVKYVPKLVAADSYEFLMETDHTFLRDASEFSTAMNACTRNNREDIALKILKGDRIAALDELEIVSKEHRRYLAQNIHKIEEEDMIKNLGKIQYFDGNGIKSSVVGTIAGMILSYGDWRKPMIGFTQISEEDENLKVSLRCSRLLAYDGIHFGNIIRKVSKKVGGSGGGHSVACGAYIPHDKKEKFLTLFNEQLKMDI</sequence>
<dbReference type="NCBIfam" id="NF040701">
    <property type="entry name" value="RecJ_Meth"/>
    <property type="match status" value="1"/>
</dbReference>
<dbReference type="AlphaFoldDB" id="A0A166DY09"/>
<evidence type="ECO:0000259" key="2">
    <source>
        <dbReference type="Pfam" id="PF21763"/>
    </source>
</evidence>
<dbReference type="InterPro" id="IPR038763">
    <property type="entry name" value="DHH_sf"/>
</dbReference>
<keyword evidence="4" id="KW-1185">Reference proteome</keyword>